<proteinExistence type="predicted"/>
<dbReference type="InterPro" id="IPR011992">
    <property type="entry name" value="EF-hand-dom_pair"/>
</dbReference>
<name>A0AA85BVK1_9TREM</name>
<protein>
    <recommendedName>
        <fullName evidence="3">EF-hand domain-containing protein</fullName>
    </recommendedName>
</protein>
<organism evidence="1 2">
    <name type="scientific">Schistosoma mattheei</name>
    <dbReference type="NCBI Taxonomy" id="31246"/>
    <lineage>
        <taxon>Eukaryota</taxon>
        <taxon>Metazoa</taxon>
        <taxon>Spiralia</taxon>
        <taxon>Lophotrochozoa</taxon>
        <taxon>Platyhelminthes</taxon>
        <taxon>Trematoda</taxon>
        <taxon>Digenea</taxon>
        <taxon>Strigeidida</taxon>
        <taxon>Schistosomatoidea</taxon>
        <taxon>Schistosomatidae</taxon>
        <taxon>Schistosoma</taxon>
    </lineage>
</organism>
<dbReference type="Gene3D" id="1.10.238.10">
    <property type="entry name" value="EF-hand"/>
    <property type="match status" value="3"/>
</dbReference>
<dbReference type="SUPFAM" id="SSF47473">
    <property type="entry name" value="EF-hand"/>
    <property type="match status" value="3"/>
</dbReference>
<evidence type="ECO:0000313" key="1">
    <source>
        <dbReference type="Proteomes" id="UP000050791"/>
    </source>
</evidence>
<sequence length="834" mass="96760">MKQGQYGAIKQITHDCKSIFSISPIVGTKSRHKLYNDEKLEYIKPLLSRINQFISNQGYIIRQCYKQYDVHNLGEVTESQFFRGFPGPKDISDEEMMSLVQRYKSLTNAGFVDYLAFEKDLETIDSHEKALEDNTKLVKDRDIDRISQKDNLLIPSQHMIVDRIKCTIRKRGIRVMDFFVDYDKLKHDEVTEHQFTCALLSSVGKEAKLSREEVQMLANYYRSITNPQFINYREFCREIDSPFQTLYLEKDPLKPITIPARGALSQHLCVLSQEDEDRVSKLIEEIGRQVREKRILTYPYFQDYDMGSCFSRSITNTQFERVLYFLGLNLSKEDCRRLCRKFTNPTNGCINYGAFCEKVDDWFTAAAPVKFDEGNPGDVNFEVSNKVITKRTPEIGDTRCGKSVVHRNWHSTVMPVIISVGDQWPVEVLLNRVRHLVLVNRIPLKPGFHDFDHLRSGYVTRSQFERCLTAAGLTRLHLHDLTPAQVNILADRYVSSTDTNMVNWIKFVNDVETVFTLPGLEKQPLTRVLPQETFVQPKPGTADWLSVTEEMKQNYENGMGVLRQKVNERRLDLTPDFAAFDFLHRGIVTTKENEYKYPERLATSQRINKLSKEKTEIEPVMGDAEGIMDTLKAEVYRRSLRLSDWFRDHDKLNHGYLQRITFRRCLGVLNLKINEKSLNILEDRYKGSMPDTVDWRAFVNDVETVFQTPNLEKDPLIEPGTYKPDSSVAQNHLTAELAKSADKAIFKIAAKVKQRRILLLTMFSDFDETHRLTVNQSQFRRVLTTLGLGESLTEREWIALYCKYCHQMGLTNNVNYQAFIDDIYTRAGMDPRMP</sequence>
<dbReference type="PANTHER" id="PTHR20875">
    <property type="entry name" value="EF-HAND CALCIUM-BINDING DOMAIN-CONTAINING PROTEIN 6-RELATED"/>
    <property type="match status" value="1"/>
</dbReference>
<evidence type="ECO:0000313" key="2">
    <source>
        <dbReference type="WBParaSite" id="SMTH1_8050.1"/>
    </source>
</evidence>
<evidence type="ECO:0008006" key="3">
    <source>
        <dbReference type="Google" id="ProtNLM"/>
    </source>
</evidence>
<dbReference type="Proteomes" id="UP000050791">
    <property type="component" value="Unassembled WGS sequence"/>
</dbReference>
<dbReference type="AlphaFoldDB" id="A0AA85BVK1"/>
<dbReference type="InterPro" id="IPR052603">
    <property type="entry name" value="EFCB6"/>
</dbReference>
<accession>A0AA85BVK1</accession>
<reference evidence="2" key="1">
    <citation type="submission" date="2023-11" db="UniProtKB">
        <authorList>
            <consortium name="WormBaseParasite"/>
        </authorList>
    </citation>
    <scope>IDENTIFICATION</scope>
</reference>
<dbReference type="PANTHER" id="PTHR20875:SF0">
    <property type="entry name" value="GH12158P"/>
    <property type="match status" value="1"/>
</dbReference>
<dbReference type="WBParaSite" id="SMTH1_8050.1">
    <property type="protein sequence ID" value="SMTH1_8050.1"/>
    <property type="gene ID" value="SMTH1_8050"/>
</dbReference>